<dbReference type="PANTHER" id="PTHR23282">
    <property type="entry name" value="APICAL ENDOSOMAL GLYCOPROTEIN PRECURSOR"/>
    <property type="match status" value="1"/>
</dbReference>
<evidence type="ECO:0000313" key="2">
    <source>
        <dbReference type="EMBL" id="RNA19907.1"/>
    </source>
</evidence>
<dbReference type="InterPro" id="IPR051560">
    <property type="entry name" value="MAM_domain-containing"/>
</dbReference>
<organism evidence="2 3">
    <name type="scientific">Brachionus plicatilis</name>
    <name type="common">Marine rotifer</name>
    <name type="synonym">Brachionus muelleri</name>
    <dbReference type="NCBI Taxonomy" id="10195"/>
    <lineage>
        <taxon>Eukaryota</taxon>
        <taxon>Metazoa</taxon>
        <taxon>Spiralia</taxon>
        <taxon>Gnathifera</taxon>
        <taxon>Rotifera</taxon>
        <taxon>Eurotatoria</taxon>
        <taxon>Monogononta</taxon>
        <taxon>Pseudotrocha</taxon>
        <taxon>Ploima</taxon>
        <taxon>Brachionidae</taxon>
        <taxon>Brachionus</taxon>
    </lineage>
</organism>
<dbReference type="Gene3D" id="2.60.120.200">
    <property type="match status" value="1"/>
</dbReference>
<dbReference type="Proteomes" id="UP000276133">
    <property type="component" value="Unassembled WGS sequence"/>
</dbReference>
<protein>
    <submittedName>
        <fullName evidence="2">MAM and LDL-receptor class A domain-containing 1-like</fullName>
    </submittedName>
</protein>
<comment type="caution">
    <text evidence="2">The sequence shown here is derived from an EMBL/GenBank/DDBJ whole genome shotgun (WGS) entry which is preliminary data.</text>
</comment>
<name>A0A3M7R8M5_BRAPC</name>
<dbReference type="OrthoDB" id="412155at2759"/>
<gene>
    <name evidence="2" type="ORF">BpHYR1_054344</name>
</gene>
<dbReference type="SUPFAM" id="SSF49899">
    <property type="entry name" value="Concanavalin A-like lectins/glucanases"/>
    <property type="match status" value="1"/>
</dbReference>
<feature type="domain" description="MAM" evidence="1">
    <location>
        <begin position="27"/>
        <end position="79"/>
    </location>
</feature>
<dbReference type="AlphaFoldDB" id="A0A3M7R8M5"/>
<proteinExistence type="predicted"/>
<dbReference type="EMBL" id="REGN01003954">
    <property type="protein sequence ID" value="RNA19907.1"/>
    <property type="molecule type" value="Genomic_DNA"/>
</dbReference>
<evidence type="ECO:0000259" key="1">
    <source>
        <dbReference type="PROSITE" id="PS50060"/>
    </source>
</evidence>
<sequence length="94" mass="10858">MANIYDGYVAIDEAKLIIVTKTPNGVCLNFWYHAYGETLNVYTRKRDQLSSQPIWSISKNQGNQWRTTSVTISENEDFEAKKNLYLILLILITI</sequence>
<dbReference type="PANTHER" id="PTHR23282:SF142">
    <property type="entry name" value="MAM DOMAIN-CONTAINING PROTEIN"/>
    <property type="match status" value="1"/>
</dbReference>
<reference evidence="2 3" key="1">
    <citation type="journal article" date="2018" name="Sci. Rep.">
        <title>Genomic signatures of local adaptation to the degree of environmental predictability in rotifers.</title>
        <authorList>
            <person name="Franch-Gras L."/>
            <person name="Hahn C."/>
            <person name="Garcia-Roger E.M."/>
            <person name="Carmona M.J."/>
            <person name="Serra M."/>
            <person name="Gomez A."/>
        </authorList>
    </citation>
    <scope>NUCLEOTIDE SEQUENCE [LARGE SCALE GENOMIC DNA]</scope>
    <source>
        <strain evidence="2">HYR1</strain>
    </source>
</reference>
<keyword evidence="3" id="KW-1185">Reference proteome</keyword>
<dbReference type="InterPro" id="IPR000998">
    <property type="entry name" value="MAM_dom"/>
</dbReference>
<dbReference type="Pfam" id="PF00629">
    <property type="entry name" value="MAM"/>
    <property type="match status" value="1"/>
</dbReference>
<keyword evidence="2" id="KW-0675">Receptor</keyword>
<dbReference type="GO" id="GO:0016020">
    <property type="term" value="C:membrane"/>
    <property type="evidence" value="ECO:0007669"/>
    <property type="project" value="InterPro"/>
</dbReference>
<dbReference type="InterPro" id="IPR013320">
    <property type="entry name" value="ConA-like_dom_sf"/>
</dbReference>
<dbReference type="PROSITE" id="PS50060">
    <property type="entry name" value="MAM_2"/>
    <property type="match status" value="1"/>
</dbReference>
<accession>A0A3M7R8M5</accession>
<evidence type="ECO:0000313" key="3">
    <source>
        <dbReference type="Proteomes" id="UP000276133"/>
    </source>
</evidence>